<accession>A0ABT1K349</accession>
<sequence>MTEFGADGQRLWRFVTNEFDLPEDKLVILRRACHTTDICARLEAEISSGEVIALAGNGTAIVNRALTSHRQASETLSKLIKSLGLEELEPGEG</sequence>
<organism evidence="1 2">
    <name type="scientific">Nonomuraea roseoviolacea subsp. carminata</name>
    <dbReference type="NCBI Taxonomy" id="160689"/>
    <lineage>
        <taxon>Bacteria</taxon>
        <taxon>Bacillati</taxon>
        <taxon>Actinomycetota</taxon>
        <taxon>Actinomycetes</taxon>
        <taxon>Streptosporangiales</taxon>
        <taxon>Streptosporangiaceae</taxon>
        <taxon>Nonomuraea</taxon>
    </lineage>
</organism>
<proteinExistence type="predicted"/>
<gene>
    <name evidence="1" type="ORF">HD595_004542</name>
</gene>
<reference evidence="1 2" key="1">
    <citation type="submission" date="2022-06" db="EMBL/GenBank/DDBJ databases">
        <title>Sequencing the genomes of 1000 actinobacteria strains.</title>
        <authorList>
            <person name="Klenk H.-P."/>
        </authorList>
    </citation>
    <scope>NUCLEOTIDE SEQUENCE [LARGE SCALE GENOMIC DNA]</scope>
    <source>
        <strain evidence="1 2">DSM 44170</strain>
    </source>
</reference>
<evidence type="ECO:0000313" key="2">
    <source>
        <dbReference type="Proteomes" id="UP001320766"/>
    </source>
</evidence>
<evidence type="ECO:0000313" key="1">
    <source>
        <dbReference type="EMBL" id="MCP2348420.1"/>
    </source>
</evidence>
<name>A0ABT1K349_9ACTN</name>
<dbReference type="Proteomes" id="UP001320766">
    <property type="component" value="Unassembled WGS sequence"/>
</dbReference>
<dbReference type="RefSeq" id="WP_253772142.1">
    <property type="nucleotide sequence ID" value="NZ_BAAAVE010000006.1"/>
</dbReference>
<keyword evidence="2" id="KW-1185">Reference proteome</keyword>
<protein>
    <submittedName>
        <fullName evidence="1">Uncharacterized protein</fullName>
    </submittedName>
</protein>
<comment type="caution">
    <text evidence="1">The sequence shown here is derived from an EMBL/GenBank/DDBJ whole genome shotgun (WGS) entry which is preliminary data.</text>
</comment>
<dbReference type="EMBL" id="JAMZEC010000001">
    <property type="protein sequence ID" value="MCP2348420.1"/>
    <property type="molecule type" value="Genomic_DNA"/>
</dbReference>